<accession>A0ABV4MQI2</accession>
<sequence length="237" mass="27237">MNITQSFISNVKKLAKKIQVELGVKHTQALELAAREVGFPNYHSLLQHSKKASNHRANIVNANKGKDGVNQEFAMAQGNRGKQLNPNQNSSLLVIFDDDLMVNELEYEGTTPKLIRRNFKAEYLDKGFATDMGARILSFAEVKHRELDIGYGSQLHQWGYICVEFLRNRNNPWTIEDANEIAKERIGSKFGSCYREFFFIDGEYVNNHVYDERTTALDLENDRQYHPAIDGYHDNYS</sequence>
<organism evidence="1 2">
    <name type="scientific">Vibrio bivalvicida</name>
    <dbReference type="NCBI Taxonomy" id="1276888"/>
    <lineage>
        <taxon>Bacteria</taxon>
        <taxon>Pseudomonadati</taxon>
        <taxon>Pseudomonadota</taxon>
        <taxon>Gammaproteobacteria</taxon>
        <taxon>Vibrionales</taxon>
        <taxon>Vibrionaceae</taxon>
        <taxon>Vibrio</taxon>
        <taxon>Vibrio oreintalis group</taxon>
    </lineage>
</organism>
<name>A0ABV4MQI2_9VIBR</name>
<dbReference type="EMBL" id="JBGOOS010000090">
    <property type="protein sequence ID" value="MEZ8211838.1"/>
    <property type="molecule type" value="Genomic_DNA"/>
</dbReference>
<evidence type="ECO:0000313" key="2">
    <source>
        <dbReference type="Proteomes" id="UP001569151"/>
    </source>
</evidence>
<keyword evidence="2" id="KW-1185">Reference proteome</keyword>
<protein>
    <recommendedName>
        <fullName evidence="3">Phage protein</fullName>
    </recommendedName>
</protein>
<dbReference type="RefSeq" id="WP_371720620.1">
    <property type="nucleotide sequence ID" value="NZ_JBGOOF010000085.1"/>
</dbReference>
<gene>
    <name evidence="1" type="ORF">ACED39_24105</name>
</gene>
<proteinExistence type="predicted"/>
<evidence type="ECO:0008006" key="3">
    <source>
        <dbReference type="Google" id="ProtNLM"/>
    </source>
</evidence>
<dbReference type="Proteomes" id="UP001569151">
    <property type="component" value="Unassembled WGS sequence"/>
</dbReference>
<comment type="caution">
    <text evidence="1">The sequence shown here is derived from an EMBL/GenBank/DDBJ whole genome shotgun (WGS) entry which is preliminary data.</text>
</comment>
<evidence type="ECO:0000313" key="1">
    <source>
        <dbReference type="EMBL" id="MEZ8211838.1"/>
    </source>
</evidence>
<reference evidence="1 2" key="1">
    <citation type="submission" date="2024-06" db="EMBL/GenBank/DDBJ databases">
        <authorList>
            <person name="Steensen K."/>
            <person name="Seneca J."/>
            <person name="Bartlau N."/>
            <person name="Yu A.X."/>
            <person name="Polz M.F."/>
        </authorList>
    </citation>
    <scope>NUCLEOTIDE SEQUENCE [LARGE SCALE GENOMIC DNA]</scope>
    <source>
        <strain evidence="1 2">1F146</strain>
    </source>
</reference>